<name>A0A0L7K523_OPEBR</name>
<dbReference type="Pfam" id="PF01607">
    <property type="entry name" value="CBM_14"/>
    <property type="match status" value="2"/>
</dbReference>
<keyword evidence="4" id="KW-1015">Disulfide bond</keyword>
<feature type="signal peptide" evidence="7">
    <location>
        <begin position="1"/>
        <end position="18"/>
    </location>
</feature>
<keyword evidence="1" id="KW-0147">Chitin-binding</keyword>
<dbReference type="Proteomes" id="UP000037510">
    <property type="component" value="Unassembled WGS sequence"/>
</dbReference>
<evidence type="ECO:0000256" key="5">
    <source>
        <dbReference type="ARBA" id="ARBA00023180"/>
    </source>
</evidence>
<evidence type="ECO:0000256" key="1">
    <source>
        <dbReference type="ARBA" id="ARBA00022669"/>
    </source>
</evidence>
<keyword evidence="5" id="KW-0325">Glycoprotein</keyword>
<feature type="compositionally biased region" description="Pro residues" evidence="6">
    <location>
        <begin position="92"/>
        <end position="106"/>
    </location>
</feature>
<dbReference type="PANTHER" id="PTHR23301:SF0">
    <property type="entry name" value="CHITIN-BINDING TYPE-2 DOMAIN-CONTAINING PROTEIN-RELATED"/>
    <property type="match status" value="1"/>
</dbReference>
<dbReference type="EMBL" id="JTDY01010544">
    <property type="protein sequence ID" value="KOB58171.1"/>
    <property type="molecule type" value="Genomic_DNA"/>
</dbReference>
<protein>
    <submittedName>
        <fullName evidence="9">Insect intestinal mucin 4</fullName>
    </submittedName>
</protein>
<reference evidence="9 10" key="1">
    <citation type="journal article" date="2015" name="Genome Biol. Evol.">
        <title>The genome of winter moth (Operophtera brumata) provides a genomic perspective on sexual dimorphism and phenology.</title>
        <authorList>
            <person name="Derks M.F."/>
            <person name="Smit S."/>
            <person name="Salis L."/>
            <person name="Schijlen E."/>
            <person name="Bossers A."/>
            <person name="Mateman C."/>
            <person name="Pijl A.S."/>
            <person name="de Ridder D."/>
            <person name="Groenen M.A."/>
            <person name="Visser M.E."/>
            <person name="Megens H.J."/>
        </authorList>
    </citation>
    <scope>NUCLEOTIDE SEQUENCE [LARGE SCALE GENOMIC DNA]</scope>
    <source>
        <strain evidence="9">WM2013NL</strain>
        <tissue evidence="9">Head and thorax</tissue>
    </source>
</reference>
<dbReference type="InterPro" id="IPR036508">
    <property type="entry name" value="Chitin-bd_dom_sf"/>
</dbReference>
<evidence type="ECO:0000313" key="9">
    <source>
        <dbReference type="EMBL" id="KOB58171.1"/>
    </source>
</evidence>
<evidence type="ECO:0000256" key="6">
    <source>
        <dbReference type="SAM" id="MobiDB-lite"/>
    </source>
</evidence>
<dbReference type="GO" id="GO:0008061">
    <property type="term" value="F:chitin binding"/>
    <property type="evidence" value="ECO:0007669"/>
    <property type="project" value="UniProtKB-KW"/>
</dbReference>
<evidence type="ECO:0000256" key="7">
    <source>
        <dbReference type="SAM" id="SignalP"/>
    </source>
</evidence>
<evidence type="ECO:0000256" key="2">
    <source>
        <dbReference type="ARBA" id="ARBA00022729"/>
    </source>
</evidence>
<evidence type="ECO:0000256" key="4">
    <source>
        <dbReference type="ARBA" id="ARBA00023157"/>
    </source>
</evidence>
<keyword evidence="3" id="KW-0677">Repeat</keyword>
<dbReference type="PROSITE" id="PS50940">
    <property type="entry name" value="CHIT_BIND_II"/>
    <property type="match status" value="2"/>
</dbReference>
<dbReference type="InterPro" id="IPR051940">
    <property type="entry name" value="Chitin_bind-dev_reg"/>
</dbReference>
<dbReference type="PANTHER" id="PTHR23301">
    <property type="entry name" value="CHITIN BINDING PERITROPHIN-A"/>
    <property type="match status" value="1"/>
</dbReference>
<dbReference type="GO" id="GO:0005576">
    <property type="term" value="C:extracellular region"/>
    <property type="evidence" value="ECO:0007669"/>
    <property type="project" value="InterPro"/>
</dbReference>
<feature type="domain" description="Chitin-binding type-2" evidence="8">
    <location>
        <begin position="118"/>
        <end position="176"/>
    </location>
</feature>
<dbReference type="AlphaFoldDB" id="A0A0L7K523"/>
<keyword evidence="10" id="KW-1185">Reference proteome</keyword>
<sequence length="194" mass="22159">MRGISVLLFLIGVAVARGQVNECPTEQETDWTIEQLLRHEDCHKFYKCTFGKPVEYTCPHDLYFNLDLWECDWPHNVDCEGRNDPALTTAAPPEPEPQPQPEPQPPTEEEEVEIDFLSNGCPVDPHIHWLLPHAEDCNLFYYCVWGELVLRECPSALHFNPVIQVCDWPTNAGCAVSANKHADARRRLLNQILA</sequence>
<feature type="domain" description="Chitin-binding type-2" evidence="8">
    <location>
        <begin position="20"/>
        <end position="81"/>
    </location>
</feature>
<feature type="region of interest" description="Disordered" evidence="6">
    <location>
        <begin position="82"/>
        <end position="110"/>
    </location>
</feature>
<proteinExistence type="predicted"/>
<comment type="caution">
    <text evidence="9">The sequence shown here is derived from an EMBL/GenBank/DDBJ whole genome shotgun (WGS) entry which is preliminary data.</text>
</comment>
<gene>
    <name evidence="9" type="ORF">OBRU01_25473</name>
</gene>
<feature type="chain" id="PRO_5005572285" evidence="7">
    <location>
        <begin position="19"/>
        <end position="194"/>
    </location>
</feature>
<dbReference type="Gene3D" id="2.170.140.10">
    <property type="entry name" value="Chitin binding domain"/>
    <property type="match status" value="2"/>
</dbReference>
<accession>A0A0L7K523</accession>
<evidence type="ECO:0000259" key="8">
    <source>
        <dbReference type="PROSITE" id="PS50940"/>
    </source>
</evidence>
<evidence type="ECO:0000256" key="3">
    <source>
        <dbReference type="ARBA" id="ARBA00022737"/>
    </source>
</evidence>
<keyword evidence="2 7" id="KW-0732">Signal</keyword>
<evidence type="ECO:0000313" key="10">
    <source>
        <dbReference type="Proteomes" id="UP000037510"/>
    </source>
</evidence>
<organism evidence="9 10">
    <name type="scientific">Operophtera brumata</name>
    <name type="common">Winter moth</name>
    <name type="synonym">Phalaena brumata</name>
    <dbReference type="NCBI Taxonomy" id="104452"/>
    <lineage>
        <taxon>Eukaryota</taxon>
        <taxon>Metazoa</taxon>
        <taxon>Ecdysozoa</taxon>
        <taxon>Arthropoda</taxon>
        <taxon>Hexapoda</taxon>
        <taxon>Insecta</taxon>
        <taxon>Pterygota</taxon>
        <taxon>Neoptera</taxon>
        <taxon>Endopterygota</taxon>
        <taxon>Lepidoptera</taxon>
        <taxon>Glossata</taxon>
        <taxon>Ditrysia</taxon>
        <taxon>Geometroidea</taxon>
        <taxon>Geometridae</taxon>
        <taxon>Larentiinae</taxon>
        <taxon>Operophtera</taxon>
    </lineage>
</organism>
<dbReference type="InterPro" id="IPR002557">
    <property type="entry name" value="Chitin-bd_dom"/>
</dbReference>
<dbReference type="SUPFAM" id="SSF57625">
    <property type="entry name" value="Invertebrate chitin-binding proteins"/>
    <property type="match status" value="2"/>
</dbReference>
<dbReference type="SMART" id="SM00494">
    <property type="entry name" value="ChtBD2"/>
    <property type="match status" value="2"/>
</dbReference>